<organism evidence="1 2">
    <name type="scientific">Mucilaginibacter roseus</name>
    <dbReference type="NCBI Taxonomy" id="1528868"/>
    <lineage>
        <taxon>Bacteria</taxon>
        <taxon>Pseudomonadati</taxon>
        <taxon>Bacteroidota</taxon>
        <taxon>Sphingobacteriia</taxon>
        <taxon>Sphingobacteriales</taxon>
        <taxon>Sphingobacteriaceae</taxon>
        <taxon>Mucilaginibacter</taxon>
    </lineage>
</organism>
<dbReference type="SUPFAM" id="SSF159275">
    <property type="entry name" value="PA1994-like"/>
    <property type="match status" value="1"/>
</dbReference>
<dbReference type="RefSeq" id="WP_232179004.1">
    <property type="nucleotide sequence ID" value="NZ_JAJPWV010000006.1"/>
</dbReference>
<protein>
    <submittedName>
        <fullName evidence="1">Glycolipid-binding domain-containing protein</fullName>
    </submittedName>
</protein>
<comment type="caution">
    <text evidence="1">The sequence shown here is derived from an EMBL/GenBank/DDBJ whole genome shotgun (WGS) entry which is preliminary data.</text>
</comment>
<gene>
    <name evidence="1" type="ORF">LT679_17705</name>
</gene>
<dbReference type="Proteomes" id="UP001199919">
    <property type="component" value="Unassembled WGS sequence"/>
</dbReference>
<evidence type="ECO:0000313" key="1">
    <source>
        <dbReference type="EMBL" id="MCD8742450.1"/>
    </source>
</evidence>
<dbReference type="Pfam" id="PF06475">
    <property type="entry name" value="Glycolipid_bind"/>
    <property type="match status" value="1"/>
</dbReference>
<dbReference type="EMBL" id="JAJPWV010000006">
    <property type="protein sequence ID" value="MCD8742450.1"/>
    <property type="molecule type" value="Genomic_DNA"/>
</dbReference>
<accession>A0ABS8U5R5</accession>
<reference evidence="1 2" key="1">
    <citation type="submission" date="2021-12" db="EMBL/GenBank/DDBJ databases">
        <title>Mucilaginibacter roseus genome.</title>
        <authorList>
            <person name="Ferreira J.R."/>
            <person name="Newman J.D."/>
        </authorList>
    </citation>
    <scope>NUCLEOTIDE SEQUENCE [LARGE SCALE GENOMIC DNA]</scope>
    <source>
        <strain evidence="1 2">LMG 28454</strain>
    </source>
</reference>
<proteinExistence type="predicted"/>
<sequence>MKEKVVIWKRLADYKSVEHCLVTASATDITVSSAIAGTVDERAFEINYSLLLDSSWIAKEVYIEYIIDGSPQSWHYVNIAGGWLGGNDAQPLHCDCIDVDISVTPFTNSLPVNRLNIKPGQSAQIEVLYFDVMARNVFTTKQAYTCIDEQTYKFEVADGSFTAELTVDSDGMVTNYPGLFERMYSYTQ</sequence>
<keyword evidence="2" id="KW-1185">Reference proteome</keyword>
<name>A0ABS8U5R5_9SPHI</name>
<dbReference type="InterPro" id="IPR009467">
    <property type="entry name" value="Glycolipid-bd_prot_put"/>
</dbReference>
<evidence type="ECO:0000313" key="2">
    <source>
        <dbReference type="Proteomes" id="UP001199919"/>
    </source>
</evidence>